<proteinExistence type="predicted"/>
<evidence type="ECO:0000313" key="2">
    <source>
        <dbReference type="Proteomes" id="UP001195483"/>
    </source>
</evidence>
<sequence length="241" mass="26641">MENLFPFSWNNDSKYLCANIKRIFVINRACNGFAGTMAGMKLTRIVPVLVIASLTSVYSFGCNKERIQICAENYVAVMGSTEVTSPAYKQLLCSSNALQYLRCGLEETHKCDAMFSASAFTSVDQVEKTCGINGKTLSPTDCDILKLTQCQANYRDIIAGPSSQGYFERICRSDSLSNLRCMFEETSKCSSTGHDYSSIGYSSINQVQQLCGTNNGQTNSKHKAVIIMGLFMVFLSQIFPR</sequence>
<reference evidence="1" key="3">
    <citation type="submission" date="2023-05" db="EMBL/GenBank/DDBJ databases">
        <authorList>
            <person name="Smith C.H."/>
        </authorList>
    </citation>
    <scope>NUCLEOTIDE SEQUENCE</scope>
    <source>
        <strain evidence="1">CHS0354</strain>
        <tissue evidence="1">Mantle</tissue>
    </source>
</reference>
<reference evidence="1" key="1">
    <citation type="journal article" date="2021" name="Genome Biol. Evol.">
        <title>A High-Quality Reference Genome for a Parasitic Bivalve with Doubly Uniparental Inheritance (Bivalvia: Unionida).</title>
        <authorList>
            <person name="Smith C.H."/>
        </authorList>
    </citation>
    <scope>NUCLEOTIDE SEQUENCE</scope>
    <source>
        <strain evidence="1">CHS0354</strain>
    </source>
</reference>
<comment type="caution">
    <text evidence="1">The sequence shown here is derived from an EMBL/GenBank/DDBJ whole genome shotgun (WGS) entry which is preliminary data.</text>
</comment>
<keyword evidence="2" id="KW-1185">Reference proteome</keyword>
<dbReference type="Proteomes" id="UP001195483">
    <property type="component" value="Unassembled WGS sequence"/>
</dbReference>
<name>A0AAE0S3C2_9BIVA</name>
<evidence type="ECO:0000313" key="1">
    <source>
        <dbReference type="EMBL" id="KAK3584601.1"/>
    </source>
</evidence>
<dbReference type="EMBL" id="JAEAOA010001099">
    <property type="protein sequence ID" value="KAK3584601.1"/>
    <property type="molecule type" value="Genomic_DNA"/>
</dbReference>
<reference evidence="1" key="2">
    <citation type="journal article" date="2021" name="Genome Biol. Evol.">
        <title>Developing a high-quality reference genome for a parasitic bivalve with doubly uniparental inheritance (Bivalvia: Unionida).</title>
        <authorList>
            <person name="Smith C.H."/>
        </authorList>
    </citation>
    <scope>NUCLEOTIDE SEQUENCE</scope>
    <source>
        <strain evidence="1">CHS0354</strain>
        <tissue evidence="1">Mantle</tissue>
    </source>
</reference>
<organism evidence="1 2">
    <name type="scientific">Potamilus streckersoni</name>
    <dbReference type="NCBI Taxonomy" id="2493646"/>
    <lineage>
        <taxon>Eukaryota</taxon>
        <taxon>Metazoa</taxon>
        <taxon>Spiralia</taxon>
        <taxon>Lophotrochozoa</taxon>
        <taxon>Mollusca</taxon>
        <taxon>Bivalvia</taxon>
        <taxon>Autobranchia</taxon>
        <taxon>Heteroconchia</taxon>
        <taxon>Palaeoheterodonta</taxon>
        <taxon>Unionida</taxon>
        <taxon>Unionoidea</taxon>
        <taxon>Unionidae</taxon>
        <taxon>Ambleminae</taxon>
        <taxon>Lampsilini</taxon>
        <taxon>Potamilus</taxon>
    </lineage>
</organism>
<gene>
    <name evidence="1" type="ORF">CHS0354_017748</name>
</gene>
<dbReference type="AlphaFoldDB" id="A0AAE0S3C2"/>
<accession>A0AAE0S3C2</accession>
<protein>
    <submittedName>
        <fullName evidence="1">Uncharacterized protein</fullName>
    </submittedName>
</protein>